<name>A0A7S6TXA4_9CAUD</name>
<dbReference type="Proteomes" id="UP000594184">
    <property type="component" value="Segment"/>
</dbReference>
<dbReference type="EMBL" id="MT708548">
    <property type="protein sequence ID" value="QOV06197.1"/>
    <property type="molecule type" value="Genomic_DNA"/>
</dbReference>
<evidence type="ECO:0000313" key="1">
    <source>
        <dbReference type="EMBL" id="QOV06197.1"/>
    </source>
</evidence>
<organism evidence="1 2">
    <name type="scientific">Streptomyces phage Salutena</name>
    <dbReference type="NCBI Taxonomy" id="2767576"/>
    <lineage>
        <taxon>Viruses</taxon>
        <taxon>Duplodnaviria</taxon>
        <taxon>Heunggongvirae</taxon>
        <taxon>Uroviricota</taxon>
        <taxon>Caudoviricetes</taxon>
        <taxon>Arquatrovirinae</taxon>
        <taxon>Salutenavirus</taxon>
        <taxon>Salutenavirus salutena</taxon>
    </lineage>
</organism>
<sequence length="137" mass="15308">MTTIDGIRRYNSYHLATLAEAYAPDDPNGDGAALLDKVTRETIYAVQLRAKEYGLTFAEVVEEHRESIQDSVADSAPNADPDLMWREFVDLGGYRELDRLRKEGTPKDDTLAGWAELALFAIAFRLVSTLLTEIQEG</sequence>
<accession>A0A7S6TXA4</accession>
<gene>
    <name evidence="1" type="ORF">CPT_Salutena_067</name>
</gene>
<keyword evidence="2" id="KW-1185">Reference proteome</keyword>
<proteinExistence type="predicted"/>
<reference evidence="1 2" key="1">
    <citation type="submission" date="2020-07" db="EMBL/GenBank/DDBJ databases">
        <title>Complete genome sequence of Streptomyces phage Salutena.</title>
        <authorList>
            <person name="Kim J.H."/>
            <person name="Higbee T."/>
            <person name="Clark J.D."/>
            <person name="Le T."/>
            <person name="Burrowes B.H."/>
            <person name="Liu M."/>
        </authorList>
    </citation>
    <scope>NUCLEOTIDE SEQUENCE [LARGE SCALE GENOMIC DNA]</scope>
</reference>
<protein>
    <submittedName>
        <fullName evidence="1">Uncharacterized protein</fullName>
    </submittedName>
</protein>
<evidence type="ECO:0000313" key="2">
    <source>
        <dbReference type="Proteomes" id="UP000594184"/>
    </source>
</evidence>